<dbReference type="Proteomes" id="UP000828390">
    <property type="component" value="Unassembled WGS sequence"/>
</dbReference>
<reference evidence="1" key="1">
    <citation type="journal article" date="2019" name="bioRxiv">
        <title>The Genome of the Zebra Mussel, Dreissena polymorpha: A Resource for Invasive Species Research.</title>
        <authorList>
            <person name="McCartney M.A."/>
            <person name="Auch B."/>
            <person name="Kono T."/>
            <person name="Mallez S."/>
            <person name="Zhang Y."/>
            <person name="Obille A."/>
            <person name="Becker A."/>
            <person name="Abrahante J.E."/>
            <person name="Garbe J."/>
            <person name="Badalamenti J.P."/>
            <person name="Herman A."/>
            <person name="Mangelson H."/>
            <person name="Liachko I."/>
            <person name="Sullivan S."/>
            <person name="Sone E.D."/>
            <person name="Koren S."/>
            <person name="Silverstein K.A.T."/>
            <person name="Beckman K.B."/>
            <person name="Gohl D.M."/>
        </authorList>
    </citation>
    <scope>NUCLEOTIDE SEQUENCE</scope>
    <source>
        <strain evidence="1">Duluth1</strain>
        <tissue evidence="1">Whole animal</tissue>
    </source>
</reference>
<proteinExistence type="predicted"/>
<accession>A0A9D4HCF3</accession>
<protein>
    <submittedName>
        <fullName evidence="1">Uncharacterized protein</fullName>
    </submittedName>
</protein>
<organism evidence="1 2">
    <name type="scientific">Dreissena polymorpha</name>
    <name type="common">Zebra mussel</name>
    <name type="synonym">Mytilus polymorpha</name>
    <dbReference type="NCBI Taxonomy" id="45954"/>
    <lineage>
        <taxon>Eukaryota</taxon>
        <taxon>Metazoa</taxon>
        <taxon>Spiralia</taxon>
        <taxon>Lophotrochozoa</taxon>
        <taxon>Mollusca</taxon>
        <taxon>Bivalvia</taxon>
        <taxon>Autobranchia</taxon>
        <taxon>Heteroconchia</taxon>
        <taxon>Euheterodonta</taxon>
        <taxon>Imparidentia</taxon>
        <taxon>Neoheterodontei</taxon>
        <taxon>Myida</taxon>
        <taxon>Dreissenoidea</taxon>
        <taxon>Dreissenidae</taxon>
        <taxon>Dreissena</taxon>
    </lineage>
</organism>
<dbReference type="AlphaFoldDB" id="A0A9D4HCF3"/>
<dbReference type="OrthoDB" id="6161476at2759"/>
<evidence type="ECO:0000313" key="2">
    <source>
        <dbReference type="Proteomes" id="UP000828390"/>
    </source>
</evidence>
<evidence type="ECO:0000313" key="1">
    <source>
        <dbReference type="EMBL" id="KAH3830849.1"/>
    </source>
</evidence>
<dbReference type="EMBL" id="JAIWYP010000004">
    <property type="protein sequence ID" value="KAH3830849.1"/>
    <property type="molecule type" value="Genomic_DNA"/>
</dbReference>
<gene>
    <name evidence="1" type="ORF">DPMN_104105</name>
</gene>
<sequence>MDNTEMKKTSVTKAHSFSVQPTIKYSRLQRTSVSDPLLKAQIEQHEAFRRECLSKAIQCNLPDIVDRTKPHKRIPIPEGLSDEEISFIQSRSIRKNNNLRKLLTVLVKKDFVTMTRWVRSNLDEGVQQMIQNTYDEFRDEELNTSKFRCLRCRITLVTCVSHVADALKSAEILSDELYLKVIDTDLKVGAQKIVWNNVFEECACSQSHKRVHCAFLAVFYNLIDKSTGKVKRDYEAIYDDISKLNSDSKDLLLCQCQKLCSSAFHPVSCVKLYTTSNLSHSSNQTSHASGSSHTFLKETTVPEPLVVSEKLGNQTPAKNMIQKYQI</sequence>
<name>A0A9D4HCF3_DREPO</name>
<keyword evidence="2" id="KW-1185">Reference proteome</keyword>
<comment type="caution">
    <text evidence="1">The sequence shown here is derived from an EMBL/GenBank/DDBJ whole genome shotgun (WGS) entry which is preliminary data.</text>
</comment>
<reference evidence="1" key="2">
    <citation type="submission" date="2020-11" db="EMBL/GenBank/DDBJ databases">
        <authorList>
            <person name="McCartney M.A."/>
            <person name="Auch B."/>
            <person name="Kono T."/>
            <person name="Mallez S."/>
            <person name="Becker A."/>
            <person name="Gohl D.M."/>
            <person name="Silverstein K.A.T."/>
            <person name="Koren S."/>
            <person name="Bechman K.B."/>
            <person name="Herman A."/>
            <person name="Abrahante J.E."/>
            <person name="Garbe J."/>
        </authorList>
    </citation>
    <scope>NUCLEOTIDE SEQUENCE</scope>
    <source>
        <strain evidence="1">Duluth1</strain>
        <tissue evidence="1">Whole animal</tissue>
    </source>
</reference>